<evidence type="ECO:0000256" key="2">
    <source>
        <dbReference type="SAM" id="MobiDB-lite"/>
    </source>
</evidence>
<dbReference type="EMBL" id="VXIS01000202">
    <property type="protein sequence ID" value="KAA8897221.1"/>
    <property type="molecule type" value="Genomic_DNA"/>
</dbReference>
<name>A0A5J5ENK8_9PEZI</name>
<evidence type="ECO:0000256" key="1">
    <source>
        <dbReference type="SAM" id="Coils"/>
    </source>
</evidence>
<feature type="coiled-coil region" evidence="1">
    <location>
        <begin position="56"/>
        <end position="83"/>
    </location>
</feature>
<protein>
    <recommendedName>
        <fullName evidence="5">Casein kinase substrate phospho protein PP28-domain-containing protein</fullName>
    </recommendedName>
</protein>
<organism evidence="3 4">
    <name type="scientific">Sphaerosporella brunnea</name>
    <dbReference type="NCBI Taxonomy" id="1250544"/>
    <lineage>
        <taxon>Eukaryota</taxon>
        <taxon>Fungi</taxon>
        <taxon>Dikarya</taxon>
        <taxon>Ascomycota</taxon>
        <taxon>Pezizomycotina</taxon>
        <taxon>Pezizomycetes</taxon>
        <taxon>Pezizales</taxon>
        <taxon>Pyronemataceae</taxon>
        <taxon>Sphaerosporella</taxon>
    </lineage>
</organism>
<dbReference type="Proteomes" id="UP000326924">
    <property type="component" value="Unassembled WGS sequence"/>
</dbReference>
<accession>A0A5J5ENK8</accession>
<comment type="caution">
    <text evidence="3">The sequence shown here is derived from an EMBL/GenBank/DDBJ whole genome shotgun (WGS) entry which is preliminary data.</text>
</comment>
<feature type="compositionally biased region" description="Basic residues" evidence="2">
    <location>
        <begin position="27"/>
        <end position="36"/>
    </location>
</feature>
<gene>
    <name evidence="3" type="ORF">FN846DRAFT_893127</name>
</gene>
<feature type="region of interest" description="Disordered" evidence="2">
    <location>
        <begin position="1"/>
        <end position="42"/>
    </location>
</feature>
<dbReference type="AlphaFoldDB" id="A0A5J5ENK8"/>
<evidence type="ECO:0000313" key="3">
    <source>
        <dbReference type="EMBL" id="KAA8897221.1"/>
    </source>
</evidence>
<sequence>MSNPTLDAASTALSALLSSSQPSNKTTKPRRKKSTKPRAAGTVDIDIADLDPAARAQREADQKRRIEEAVRALKRSAGAAKEEERVRERILEMREEKHGGKKRKARILEDEDSD</sequence>
<evidence type="ECO:0008006" key="5">
    <source>
        <dbReference type="Google" id="ProtNLM"/>
    </source>
</evidence>
<keyword evidence="4" id="KW-1185">Reference proteome</keyword>
<dbReference type="InParanoid" id="A0A5J5ENK8"/>
<proteinExistence type="predicted"/>
<reference evidence="3 4" key="1">
    <citation type="submission" date="2019-09" db="EMBL/GenBank/DDBJ databases">
        <title>Draft genome of the ectomycorrhizal ascomycete Sphaerosporella brunnea.</title>
        <authorList>
            <consortium name="DOE Joint Genome Institute"/>
            <person name="Benucci G.M."/>
            <person name="Marozzi G."/>
            <person name="Antonielli L."/>
            <person name="Sanchez S."/>
            <person name="Marco P."/>
            <person name="Wang X."/>
            <person name="Falini L.B."/>
            <person name="Barry K."/>
            <person name="Haridas S."/>
            <person name="Lipzen A."/>
            <person name="Labutti K."/>
            <person name="Grigoriev I.V."/>
            <person name="Murat C."/>
            <person name="Martin F."/>
            <person name="Albertini E."/>
            <person name="Donnini D."/>
            <person name="Bonito G."/>
        </authorList>
    </citation>
    <scope>NUCLEOTIDE SEQUENCE [LARGE SCALE GENOMIC DNA]</scope>
    <source>
        <strain evidence="3 4">Sb_GMNB300</strain>
    </source>
</reference>
<feature type="compositionally biased region" description="Low complexity" evidence="2">
    <location>
        <begin position="1"/>
        <end position="26"/>
    </location>
</feature>
<keyword evidence="1" id="KW-0175">Coiled coil</keyword>
<evidence type="ECO:0000313" key="4">
    <source>
        <dbReference type="Proteomes" id="UP000326924"/>
    </source>
</evidence>